<dbReference type="HOGENOM" id="CLU_2754313_0_0_9"/>
<dbReference type="Proteomes" id="UP000017818">
    <property type="component" value="Unassembled WGS sequence"/>
</dbReference>
<evidence type="ECO:0008006" key="3">
    <source>
        <dbReference type="Google" id="ProtNLM"/>
    </source>
</evidence>
<name>V9HQ16_9FIRM</name>
<protein>
    <recommendedName>
        <fullName evidence="3">ICEBs1 excisionase</fullName>
    </recommendedName>
</protein>
<dbReference type="OrthoDB" id="122388at2"/>
<evidence type="ECO:0000313" key="2">
    <source>
        <dbReference type="Proteomes" id="UP000017818"/>
    </source>
</evidence>
<dbReference type="RefSeq" id="WP_009527221.1">
    <property type="nucleotide sequence ID" value="NZ_JH815225.1"/>
</dbReference>
<proteinExistence type="predicted"/>
<reference evidence="1 2" key="1">
    <citation type="submission" date="2012-05" db="EMBL/GenBank/DDBJ databases">
        <title>The Genome Sequence of Eubacteriaceae bacterium CM2.</title>
        <authorList>
            <consortium name="The Broad Institute Genome Sequencing Platform"/>
            <person name="Earl A."/>
            <person name="Ward D."/>
            <person name="Feldgarden M."/>
            <person name="Gevers D."/>
            <person name="Sizova M."/>
            <person name="Hazen A."/>
            <person name="Epstein S."/>
            <person name="Walker B."/>
            <person name="Young S.K."/>
            <person name="Zeng Q."/>
            <person name="Gargeya S."/>
            <person name="Fitzgerald M."/>
            <person name="Haas B."/>
            <person name="Abouelleil A."/>
            <person name="Alvarado L."/>
            <person name="Arachchi H.M."/>
            <person name="Berlin A."/>
            <person name="Chapman S.B."/>
            <person name="Goldberg J."/>
            <person name="Griggs A."/>
            <person name="Gujja S."/>
            <person name="Hansen M."/>
            <person name="Howarth C."/>
            <person name="Imamovic A."/>
            <person name="Larimer J."/>
            <person name="McCowen C."/>
            <person name="Montmayeur A."/>
            <person name="Murphy C."/>
            <person name="Neiman D."/>
            <person name="Pearson M."/>
            <person name="Priest M."/>
            <person name="Roberts A."/>
            <person name="Saif S."/>
            <person name="Shea T."/>
            <person name="Sisk P."/>
            <person name="Sykes S."/>
            <person name="Wortman J."/>
            <person name="Nusbaum C."/>
            <person name="Birren B."/>
        </authorList>
    </citation>
    <scope>NUCLEOTIDE SEQUENCE [LARGE SCALE GENOMIC DNA]</scope>
    <source>
        <strain evidence="1 2">CM2</strain>
    </source>
</reference>
<organism evidence="1 2">
    <name type="scientific">Peptoanaerobacter stomatis</name>
    <dbReference type="NCBI Taxonomy" id="796937"/>
    <lineage>
        <taxon>Bacteria</taxon>
        <taxon>Bacillati</taxon>
        <taxon>Bacillota</taxon>
        <taxon>Clostridia</taxon>
        <taxon>Peptostreptococcales</taxon>
        <taxon>Filifactoraceae</taxon>
        <taxon>Peptoanaerobacter</taxon>
    </lineage>
</organism>
<dbReference type="EMBL" id="AFZF02000004">
    <property type="protein sequence ID" value="EHL17421.1"/>
    <property type="molecule type" value="Genomic_DNA"/>
</dbReference>
<accession>V9HQ16</accession>
<comment type="caution">
    <text evidence="1">The sequence shown here is derived from an EMBL/GenBank/DDBJ whole genome shotgun (WGS) entry which is preliminary data.</text>
</comment>
<gene>
    <name evidence="1" type="ORF">HMPREF9630_00588</name>
</gene>
<dbReference type="AlphaFoldDB" id="V9HQ16"/>
<sequence length="70" mass="8000">MDDKVSVKTKEDYPIILTPSHVAEIMGCCSTSATKYINEANLELKRRGLLVNIIKNARIPRDRFFEIYGI</sequence>
<evidence type="ECO:0000313" key="1">
    <source>
        <dbReference type="EMBL" id="EHL17421.1"/>
    </source>
</evidence>